<evidence type="ECO:0000256" key="3">
    <source>
        <dbReference type="ARBA" id="ARBA00022827"/>
    </source>
</evidence>
<dbReference type="InterPro" id="IPR036318">
    <property type="entry name" value="FAD-bd_PCMH-like_sf"/>
</dbReference>
<evidence type="ECO:0000259" key="5">
    <source>
        <dbReference type="PROSITE" id="PS51387"/>
    </source>
</evidence>
<evidence type="ECO:0000256" key="4">
    <source>
        <dbReference type="ARBA" id="ARBA00023002"/>
    </source>
</evidence>
<dbReference type="EMBL" id="FNHB01000007">
    <property type="protein sequence ID" value="SDM74797.1"/>
    <property type="molecule type" value="Genomic_DNA"/>
</dbReference>
<dbReference type="SUPFAM" id="SSF55103">
    <property type="entry name" value="FAD-linked oxidases, C-terminal domain"/>
    <property type="match status" value="1"/>
</dbReference>
<dbReference type="Gene3D" id="1.10.45.10">
    <property type="entry name" value="Vanillyl-alcohol Oxidase, Chain A, domain 4"/>
    <property type="match status" value="1"/>
</dbReference>
<dbReference type="FunFam" id="1.10.45.10:FF:000001">
    <property type="entry name" value="D-lactate dehydrogenase mitochondrial"/>
    <property type="match status" value="1"/>
</dbReference>
<dbReference type="Gene3D" id="3.30.70.2740">
    <property type="match status" value="1"/>
</dbReference>
<accession>A0A1G9VRQ6</accession>
<keyword evidence="3" id="KW-0274">FAD</keyword>
<dbReference type="InterPro" id="IPR006094">
    <property type="entry name" value="Oxid_FAD_bind_N"/>
</dbReference>
<sequence length="468" mass="50609">MKPYQPVTPAILSAITAIVGAGHILTGSDIPDHYARDEGTPPHLCQIPGVVVYPADAGQVAAIVRLANQERIPVTPRGGGTGLTGGAVARHDGILLDLCRLNRIIHVDRKARYLIAEAAARTCDIQQAARENGLLYAGDPCSNDDCVIGGNIATNAGGNMAVKYGVTSDQVYQLEVVTAQGKIVSLGGRLKKNSTGYALTRLIAGSEGTLGIVTRATLKLQPLAPIIKNYLAVFSGLNAALTSINTVLADGRVDPISLELLDRKTLLGLEDYLKKSFFRQKTGDVVIIQTEAGDETEVRQKHDRLQTLLAAPGLLDFFETNGEEIWQARRMWGKPNSLKNPVSISEDFVVPVDAIDSFVQTLEQLISEFQFDFRIAGHVGDGNIHLRVQPGPLPLDVWEKTLPLFQRQIYAAVYQLGGRLSGEHGIGLKRKASLAALIDPVELELMQALKQAFDPNRILNPGKIFDLP</sequence>
<dbReference type="RefSeq" id="WP_092073988.1">
    <property type="nucleotide sequence ID" value="NZ_FNHB01000007.1"/>
</dbReference>
<dbReference type="InterPro" id="IPR016169">
    <property type="entry name" value="FAD-bd_PCMH_sub2"/>
</dbReference>
<dbReference type="STRING" id="146817.SAMN04488502_10719"/>
<dbReference type="PROSITE" id="PS51387">
    <property type="entry name" value="FAD_PCMH"/>
    <property type="match status" value="1"/>
</dbReference>
<organism evidence="6 7">
    <name type="scientific">Dendrosporobacter quercicolus</name>
    <dbReference type="NCBI Taxonomy" id="146817"/>
    <lineage>
        <taxon>Bacteria</taxon>
        <taxon>Bacillati</taxon>
        <taxon>Bacillota</taxon>
        <taxon>Negativicutes</taxon>
        <taxon>Selenomonadales</taxon>
        <taxon>Sporomusaceae</taxon>
        <taxon>Dendrosporobacter</taxon>
    </lineage>
</organism>
<dbReference type="GO" id="GO:0071949">
    <property type="term" value="F:FAD binding"/>
    <property type="evidence" value="ECO:0007669"/>
    <property type="project" value="InterPro"/>
</dbReference>
<dbReference type="PANTHER" id="PTHR42934:SF2">
    <property type="entry name" value="GLYCOLATE OXIDASE SUBUNIT GLCD"/>
    <property type="match status" value="1"/>
</dbReference>
<keyword evidence="4" id="KW-0560">Oxidoreductase</keyword>
<dbReference type="SUPFAM" id="SSF56176">
    <property type="entry name" value="FAD-binding/transporter-associated domain-like"/>
    <property type="match status" value="1"/>
</dbReference>
<proteinExistence type="predicted"/>
<dbReference type="Gene3D" id="3.30.465.10">
    <property type="match status" value="1"/>
</dbReference>
<evidence type="ECO:0000256" key="1">
    <source>
        <dbReference type="ARBA" id="ARBA00001974"/>
    </source>
</evidence>
<dbReference type="GO" id="GO:0016491">
    <property type="term" value="F:oxidoreductase activity"/>
    <property type="evidence" value="ECO:0007669"/>
    <property type="project" value="UniProtKB-KW"/>
</dbReference>
<dbReference type="InterPro" id="IPR016171">
    <property type="entry name" value="Vanillyl_alc_oxidase_C-sub2"/>
</dbReference>
<protein>
    <submittedName>
        <fullName evidence="6">Glycolate oxidase</fullName>
    </submittedName>
</protein>
<dbReference type="Pfam" id="PF01565">
    <property type="entry name" value="FAD_binding_4"/>
    <property type="match status" value="1"/>
</dbReference>
<dbReference type="OrthoDB" id="9767256at2"/>
<name>A0A1G9VRQ6_9FIRM</name>
<keyword evidence="7" id="KW-1185">Reference proteome</keyword>
<gene>
    <name evidence="6" type="ORF">SAMN04488502_10719</name>
</gene>
<dbReference type="InterPro" id="IPR051914">
    <property type="entry name" value="FAD-linked_OxidoTrans_Type4"/>
</dbReference>
<dbReference type="AlphaFoldDB" id="A0A1G9VRQ6"/>
<dbReference type="InterPro" id="IPR016166">
    <property type="entry name" value="FAD-bd_PCMH"/>
</dbReference>
<keyword evidence="2" id="KW-0285">Flavoprotein</keyword>
<dbReference type="InterPro" id="IPR016164">
    <property type="entry name" value="FAD-linked_Oxase-like_C"/>
</dbReference>
<dbReference type="PANTHER" id="PTHR42934">
    <property type="entry name" value="GLYCOLATE OXIDASE SUBUNIT GLCD"/>
    <property type="match status" value="1"/>
</dbReference>
<reference evidence="6 7" key="1">
    <citation type="submission" date="2016-10" db="EMBL/GenBank/DDBJ databases">
        <authorList>
            <person name="de Groot N.N."/>
        </authorList>
    </citation>
    <scope>NUCLEOTIDE SEQUENCE [LARGE SCALE GENOMIC DNA]</scope>
    <source>
        <strain evidence="6 7">DSM 1736</strain>
    </source>
</reference>
<evidence type="ECO:0000313" key="6">
    <source>
        <dbReference type="EMBL" id="SDM74797.1"/>
    </source>
</evidence>
<dbReference type="Proteomes" id="UP000214880">
    <property type="component" value="Unassembled WGS sequence"/>
</dbReference>
<evidence type="ECO:0000313" key="7">
    <source>
        <dbReference type="Proteomes" id="UP000214880"/>
    </source>
</evidence>
<comment type="cofactor">
    <cofactor evidence="1">
        <name>FAD</name>
        <dbReference type="ChEBI" id="CHEBI:57692"/>
    </cofactor>
</comment>
<evidence type="ECO:0000256" key="2">
    <source>
        <dbReference type="ARBA" id="ARBA00022630"/>
    </source>
</evidence>
<feature type="domain" description="FAD-binding PCMH-type" evidence="5">
    <location>
        <begin position="44"/>
        <end position="223"/>
    </location>
</feature>
<dbReference type="InterPro" id="IPR004113">
    <property type="entry name" value="FAD-bd_oxidored_4_C"/>
</dbReference>
<dbReference type="Pfam" id="PF02913">
    <property type="entry name" value="FAD-oxidase_C"/>
    <property type="match status" value="1"/>
</dbReference>